<dbReference type="EMBL" id="JAWZYT010005194">
    <property type="protein sequence ID" value="KAK4291315.1"/>
    <property type="molecule type" value="Genomic_DNA"/>
</dbReference>
<evidence type="ECO:0000313" key="3">
    <source>
        <dbReference type="Proteomes" id="UP001292094"/>
    </source>
</evidence>
<feature type="region of interest" description="Disordered" evidence="1">
    <location>
        <begin position="34"/>
        <end position="73"/>
    </location>
</feature>
<accession>A0AAE1NJR2</accession>
<comment type="caution">
    <text evidence="2">The sequence shown here is derived from an EMBL/GenBank/DDBJ whole genome shotgun (WGS) entry which is preliminary data.</text>
</comment>
<gene>
    <name evidence="2" type="ORF">Pmani_035849</name>
</gene>
<keyword evidence="3" id="KW-1185">Reference proteome</keyword>
<organism evidence="2 3">
    <name type="scientific">Petrolisthes manimaculis</name>
    <dbReference type="NCBI Taxonomy" id="1843537"/>
    <lineage>
        <taxon>Eukaryota</taxon>
        <taxon>Metazoa</taxon>
        <taxon>Ecdysozoa</taxon>
        <taxon>Arthropoda</taxon>
        <taxon>Crustacea</taxon>
        <taxon>Multicrustacea</taxon>
        <taxon>Malacostraca</taxon>
        <taxon>Eumalacostraca</taxon>
        <taxon>Eucarida</taxon>
        <taxon>Decapoda</taxon>
        <taxon>Pleocyemata</taxon>
        <taxon>Anomura</taxon>
        <taxon>Galatheoidea</taxon>
        <taxon>Porcellanidae</taxon>
        <taxon>Petrolisthes</taxon>
    </lineage>
</organism>
<proteinExistence type="predicted"/>
<evidence type="ECO:0000313" key="2">
    <source>
        <dbReference type="EMBL" id="KAK4291315.1"/>
    </source>
</evidence>
<dbReference type="Proteomes" id="UP001292094">
    <property type="component" value="Unassembled WGS sequence"/>
</dbReference>
<sequence length="110" mass="12063">MHTTTNFLSNTPFAILQSSSPTPPYSVQTFSTTTTLHIPTPPQPSTPQHHPNHPHYHNHPILSNTSIHSPNPSLLLPTPPVALSTPSHHLRLEGCKSFLHNNKIYCGGLP</sequence>
<reference evidence="2" key="1">
    <citation type="submission" date="2023-11" db="EMBL/GenBank/DDBJ databases">
        <title>Genome assemblies of two species of porcelain crab, Petrolisthes cinctipes and Petrolisthes manimaculis (Anomura: Porcellanidae).</title>
        <authorList>
            <person name="Angst P."/>
        </authorList>
    </citation>
    <scope>NUCLEOTIDE SEQUENCE</scope>
    <source>
        <strain evidence="2">PB745_02</strain>
        <tissue evidence="2">Gill</tissue>
    </source>
</reference>
<protein>
    <submittedName>
        <fullName evidence="2">Uncharacterized protein</fullName>
    </submittedName>
</protein>
<name>A0AAE1NJR2_9EUCA</name>
<dbReference type="AlphaFoldDB" id="A0AAE1NJR2"/>
<evidence type="ECO:0000256" key="1">
    <source>
        <dbReference type="SAM" id="MobiDB-lite"/>
    </source>
</evidence>